<reference evidence="6 7" key="1">
    <citation type="journal article" date="2004" name="Science">
        <title>The genome of the diatom Thalassiosira pseudonana: ecology, evolution, and metabolism.</title>
        <authorList>
            <person name="Armbrust E.V."/>
            <person name="Berges J.A."/>
            <person name="Bowler C."/>
            <person name="Green B.R."/>
            <person name="Martinez D."/>
            <person name="Putnam N.H."/>
            <person name="Zhou S."/>
            <person name="Allen A.E."/>
            <person name="Apt K.E."/>
            <person name="Bechner M."/>
            <person name="Brzezinski M.A."/>
            <person name="Chaal B.K."/>
            <person name="Chiovitti A."/>
            <person name="Davis A.K."/>
            <person name="Demarest M.S."/>
            <person name="Detter J.C."/>
            <person name="Glavina T."/>
            <person name="Goodstein D."/>
            <person name="Hadi M.Z."/>
            <person name="Hellsten U."/>
            <person name="Hildebrand M."/>
            <person name="Jenkins B.D."/>
            <person name="Jurka J."/>
            <person name="Kapitonov V.V."/>
            <person name="Kroger N."/>
            <person name="Lau W.W."/>
            <person name="Lane T.W."/>
            <person name="Larimer F.W."/>
            <person name="Lippmeier J.C."/>
            <person name="Lucas S."/>
            <person name="Medina M."/>
            <person name="Montsant A."/>
            <person name="Obornik M."/>
            <person name="Parker M.S."/>
            <person name="Palenik B."/>
            <person name="Pazour G.J."/>
            <person name="Richardson P.M."/>
            <person name="Rynearson T.A."/>
            <person name="Saito M.A."/>
            <person name="Schwartz D.C."/>
            <person name="Thamatrakoln K."/>
            <person name="Valentin K."/>
            <person name="Vardi A."/>
            <person name="Wilkerson F.P."/>
            <person name="Rokhsar D.S."/>
        </authorList>
    </citation>
    <scope>NUCLEOTIDE SEQUENCE [LARGE SCALE GENOMIC DNA]</scope>
    <source>
        <strain evidence="6 7">CCMP1335</strain>
    </source>
</reference>
<keyword evidence="2" id="KW-0677">Repeat</keyword>
<dbReference type="InterPro" id="IPR015943">
    <property type="entry name" value="WD40/YVTN_repeat-like_dom_sf"/>
</dbReference>
<dbReference type="InterPro" id="IPR000253">
    <property type="entry name" value="FHA_dom"/>
</dbReference>
<dbReference type="InterPro" id="IPR036322">
    <property type="entry name" value="WD40_repeat_dom_sf"/>
</dbReference>
<dbReference type="Pfam" id="PF00400">
    <property type="entry name" value="WD40"/>
    <property type="match status" value="4"/>
</dbReference>
<feature type="compositionally biased region" description="Basic and acidic residues" evidence="4">
    <location>
        <begin position="971"/>
        <end position="992"/>
    </location>
</feature>
<dbReference type="SMART" id="SM00320">
    <property type="entry name" value="WD40"/>
    <property type="match status" value="5"/>
</dbReference>
<evidence type="ECO:0000256" key="4">
    <source>
        <dbReference type="SAM" id="MobiDB-lite"/>
    </source>
</evidence>
<dbReference type="SUPFAM" id="SSF49879">
    <property type="entry name" value="SMAD/FHA domain"/>
    <property type="match status" value="1"/>
</dbReference>
<dbReference type="Gene3D" id="2.60.200.20">
    <property type="match status" value="1"/>
</dbReference>
<evidence type="ECO:0000313" key="7">
    <source>
        <dbReference type="Proteomes" id="UP000001449"/>
    </source>
</evidence>
<dbReference type="GO" id="GO:0005634">
    <property type="term" value="C:nucleus"/>
    <property type="evidence" value="ECO:0000318"/>
    <property type="project" value="GO_Central"/>
</dbReference>
<feature type="repeat" description="WD" evidence="3">
    <location>
        <begin position="622"/>
        <end position="657"/>
    </location>
</feature>
<reference evidence="6 7" key="2">
    <citation type="journal article" date="2008" name="Nature">
        <title>The Phaeodactylum genome reveals the evolutionary history of diatom genomes.</title>
        <authorList>
            <person name="Bowler C."/>
            <person name="Allen A.E."/>
            <person name="Badger J.H."/>
            <person name="Grimwood J."/>
            <person name="Jabbari K."/>
            <person name="Kuo A."/>
            <person name="Maheswari U."/>
            <person name="Martens C."/>
            <person name="Maumus F."/>
            <person name="Otillar R.P."/>
            <person name="Rayko E."/>
            <person name="Salamov A."/>
            <person name="Vandepoele K."/>
            <person name="Beszteri B."/>
            <person name="Gruber A."/>
            <person name="Heijde M."/>
            <person name="Katinka M."/>
            <person name="Mock T."/>
            <person name="Valentin K."/>
            <person name="Verret F."/>
            <person name="Berges J.A."/>
            <person name="Brownlee C."/>
            <person name="Cadoret J.P."/>
            <person name="Chiovitti A."/>
            <person name="Choi C.J."/>
            <person name="Coesel S."/>
            <person name="De Martino A."/>
            <person name="Detter J.C."/>
            <person name="Durkin C."/>
            <person name="Falciatore A."/>
            <person name="Fournet J."/>
            <person name="Haruta M."/>
            <person name="Huysman M.J."/>
            <person name="Jenkins B.D."/>
            <person name="Jiroutova K."/>
            <person name="Jorgensen R.E."/>
            <person name="Joubert Y."/>
            <person name="Kaplan A."/>
            <person name="Kroger N."/>
            <person name="Kroth P.G."/>
            <person name="La Roche J."/>
            <person name="Lindquist E."/>
            <person name="Lommer M."/>
            <person name="Martin-Jezequel V."/>
            <person name="Lopez P.J."/>
            <person name="Lucas S."/>
            <person name="Mangogna M."/>
            <person name="McGinnis K."/>
            <person name="Medlin L.K."/>
            <person name="Montsant A."/>
            <person name="Oudot-Le Secq M.P."/>
            <person name="Napoli C."/>
            <person name="Obornik M."/>
            <person name="Parker M.S."/>
            <person name="Petit J.L."/>
            <person name="Porcel B.M."/>
            <person name="Poulsen N."/>
            <person name="Robison M."/>
            <person name="Rychlewski L."/>
            <person name="Rynearson T.A."/>
            <person name="Schmutz J."/>
            <person name="Shapiro H."/>
            <person name="Siaut M."/>
            <person name="Stanley M."/>
            <person name="Sussman M.R."/>
            <person name="Taylor A.R."/>
            <person name="Vardi A."/>
            <person name="von Dassow P."/>
            <person name="Vyverman W."/>
            <person name="Willis A."/>
            <person name="Wyrwicz L.S."/>
            <person name="Rokhsar D.S."/>
            <person name="Weissenbach J."/>
            <person name="Armbrust E.V."/>
            <person name="Green B.R."/>
            <person name="Van de Peer Y."/>
            <person name="Grigoriev I.V."/>
        </authorList>
    </citation>
    <scope>NUCLEOTIDE SEQUENCE [LARGE SCALE GENOMIC DNA]</scope>
    <source>
        <strain evidence="6 7">CCMP1335</strain>
    </source>
</reference>
<dbReference type="SUPFAM" id="SSF50978">
    <property type="entry name" value="WD40 repeat-like"/>
    <property type="match status" value="1"/>
</dbReference>
<dbReference type="KEGG" id="tps:THAPS_23410"/>
<dbReference type="Gene3D" id="2.130.10.10">
    <property type="entry name" value="YVTN repeat-like/Quinoprotein amine dehydrogenase"/>
    <property type="match status" value="2"/>
</dbReference>
<dbReference type="GeneID" id="7448996"/>
<organism evidence="6 7">
    <name type="scientific">Thalassiosira pseudonana</name>
    <name type="common">Marine diatom</name>
    <name type="synonym">Cyclotella nana</name>
    <dbReference type="NCBI Taxonomy" id="35128"/>
    <lineage>
        <taxon>Eukaryota</taxon>
        <taxon>Sar</taxon>
        <taxon>Stramenopiles</taxon>
        <taxon>Ochrophyta</taxon>
        <taxon>Bacillariophyta</taxon>
        <taxon>Coscinodiscophyceae</taxon>
        <taxon>Thalassiosirophycidae</taxon>
        <taxon>Thalassiosirales</taxon>
        <taxon>Thalassiosiraceae</taxon>
        <taxon>Thalassiosira</taxon>
    </lineage>
</organism>
<dbReference type="HOGENOM" id="CLU_286133_0_0_1"/>
<evidence type="ECO:0000313" key="6">
    <source>
        <dbReference type="EMBL" id="ACI64830.1"/>
    </source>
</evidence>
<name>B5YML7_THAPS</name>
<dbReference type="InterPro" id="IPR008984">
    <property type="entry name" value="SMAD_FHA_dom_sf"/>
</dbReference>
<dbReference type="PANTHER" id="PTHR16017">
    <property type="entry name" value="GASTRULATION DEFECTIVE PROTEIN 1-RELATED"/>
    <property type="match status" value="1"/>
</dbReference>
<sequence length="1081" mass="116469">MGSGVSKMIGNSQPFPAPAVMGSESIMKKKAHGTSAVPVQENLRWKCDRDVADRICNFNRHYAEHSGYFKTVSEFLSEADGTPEGSEITFYDSNTGKPLFMAPRNRTMEEFLKESRAHGWPSFRDGHNLPDRKGSRYCINLVCVAGRPVEEGHSLYHCPISKISTKHNTATNTCQLRLHCCCRCEATAMSQDNLDDELGIPADASLTHPTTLTAAVALIFEAAPLDASGTNLTDLVTITSSSDSNGDATVSTQVSLESSIRNDGSSNSPPRSLIVGRQASAADVRVDHKSCSRRHTALYYYTTDDKTVLVVQDLGGKHGTHVDNKRLEKNGKVGIALGEANEHVIHFGNAPCVCRVVIPATKVNGEEIKPQKQDITLAEENEQTKRPQNSVSDAEAINLNSTEQTPTVEEAPTRQSREAQIAAMIASFDADPVYKPYVPPEEEVSGVTGCGLTDTTNNGTGKGTDTTSDQRNNNSNNKYSLPITASISLTPGSNSFTSADGTNTPLQANSSVSALCFEPSGGRIVAGHRDGSLRFYDFNGMKPQTSSSSEVYYPPFRIVDSDNDPLDSTGRHVLTCLNPSPSGAQWIVGTTSSQPKVIDREGRTTLFYFLKGDTYVTDSSNTKGHTAGVTGVAFHPLVKDTCWTCGLDGSIRQWDVSGRGKTQFKKLVCQKVVGKCKNEKGQRTQIVSSLSVHPSGRKIVVGTSCGSIQIWNCFGSSVSTRPLGAVYSAHGGTKPVTFVTFSGDGERIASRSDSDDTVRVWDVNRIEKGSGSISRKFNGSKRGGEEEQHSPELLLAICKGLPALNESANCAFGPDGKMLCAGSSIDPRAKVASSDVCGKIKFYQLPETEKKSKSKEGGPKSLSSASKKETSILDPVVVLNAAPNASVLGVAWHPKLNQVAFGTSNGMIKVLYDNKLSSKGALIAASRSIRQSDGLSELLRSRAPTGSAAYLTSSSAHDNIIVPNALPIFREEPKATRKTKERERKDPEKTKMPEPPVTGGIKTGATVGGGITFSQYVKTNANYGNNKNIAGRDPRAELFKYNEGKSFASKAYEGDIQKVLADKTAEEEEEEMKSRKRPKNK</sequence>
<keyword evidence="7" id="KW-1185">Reference proteome</keyword>
<evidence type="ECO:0000256" key="3">
    <source>
        <dbReference type="PROSITE-ProRule" id="PRU00221"/>
    </source>
</evidence>
<dbReference type="Proteomes" id="UP000001449">
    <property type="component" value="Chromosome 7"/>
</dbReference>
<dbReference type="EMBL" id="CP001160">
    <property type="protein sequence ID" value="ACI64830.1"/>
    <property type="molecule type" value="Genomic_DNA"/>
</dbReference>
<dbReference type="InterPro" id="IPR051858">
    <property type="entry name" value="WD_repeat_GAD-1"/>
</dbReference>
<feature type="region of interest" description="Disordered" evidence="4">
    <location>
        <begin position="380"/>
        <end position="416"/>
    </location>
</feature>
<protein>
    <recommendedName>
        <fullName evidence="5">FHA domain-containing protein</fullName>
    </recommendedName>
</protein>
<keyword evidence="1 3" id="KW-0853">WD repeat</keyword>
<proteinExistence type="predicted"/>
<evidence type="ECO:0000256" key="1">
    <source>
        <dbReference type="ARBA" id="ARBA00022574"/>
    </source>
</evidence>
<dbReference type="InterPro" id="IPR001680">
    <property type="entry name" value="WD40_rpt"/>
</dbReference>
<feature type="compositionally biased region" description="Polar residues" evidence="4">
    <location>
        <begin position="469"/>
        <end position="480"/>
    </location>
</feature>
<accession>B5YML7</accession>
<dbReference type="eggNOG" id="KOG0772">
    <property type="taxonomic scope" value="Eukaryota"/>
</dbReference>
<dbReference type="PROSITE" id="PS50006">
    <property type="entry name" value="FHA_DOMAIN"/>
    <property type="match status" value="1"/>
</dbReference>
<dbReference type="PaxDb" id="35128-Thaps23410"/>
<dbReference type="InParanoid" id="B5YML7"/>
<feature type="region of interest" description="Disordered" evidence="4">
    <location>
        <begin position="438"/>
        <end position="480"/>
    </location>
</feature>
<dbReference type="SMART" id="SM00240">
    <property type="entry name" value="FHA"/>
    <property type="match status" value="1"/>
</dbReference>
<dbReference type="STRING" id="35128.B5YML7"/>
<feature type="region of interest" description="Disordered" evidence="4">
    <location>
        <begin position="971"/>
        <end position="1003"/>
    </location>
</feature>
<evidence type="ECO:0000259" key="5">
    <source>
        <dbReference type="PROSITE" id="PS50006"/>
    </source>
</evidence>
<dbReference type="RefSeq" id="XP_002296113.1">
    <property type="nucleotide sequence ID" value="XM_002296077.1"/>
</dbReference>
<gene>
    <name evidence="6" type="ORF">THAPS_23410</name>
</gene>
<dbReference type="Pfam" id="PF00498">
    <property type="entry name" value="FHA"/>
    <property type="match status" value="1"/>
</dbReference>
<feature type="compositionally biased region" description="Low complexity" evidence="4">
    <location>
        <begin position="450"/>
        <end position="467"/>
    </location>
</feature>
<feature type="domain" description="FHA" evidence="5">
    <location>
        <begin position="273"/>
        <end position="327"/>
    </location>
</feature>
<dbReference type="PROSITE" id="PS50082">
    <property type="entry name" value="WD_REPEATS_2"/>
    <property type="match status" value="1"/>
</dbReference>
<dbReference type="GO" id="GO:0035861">
    <property type="term" value="C:site of double-strand break"/>
    <property type="evidence" value="ECO:0000318"/>
    <property type="project" value="GO_Central"/>
</dbReference>
<evidence type="ECO:0000256" key="2">
    <source>
        <dbReference type="ARBA" id="ARBA00022737"/>
    </source>
</evidence>
<dbReference type="PANTHER" id="PTHR16017:SF0">
    <property type="entry name" value="WD REPEAT-CONTAINING PROTEIN 70"/>
    <property type="match status" value="1"/>
</dbReference>
<feature type="compositionally biased region" description="Polar residues" evidence="4">
    <location>
        <begin position="386"/>
        <end position="407"/>
    </location>
</feature>
<dbReference type="OMA" id="WIVGTTS"/>
<dbReference type="AlphaFoldDB" id="B5YML7"/>